<dbReference type="Proteomes" id="UP000321034">
    <property type="component" value="Unassembled WGS sequence"/>
</dbReference>
<name>A0A5C8I5S1_9MICO</name>
<evidence type="ECO:0000313" key="2">
    <source>
        <dbReference type="Proteomes" id="UP000321034"/>
    </source>
</evidence>
<gene>
    <name evidence="1" type="ORF">FVP77_07350</name>
</gene>
<dbReference type="OrthoDB" id="5073981at2"/>
<dbReference type="AlphaFoldDB" id="A0A5C8I5S1"/>
<keyword evidence="2" id="KW-1185">Reference proteome</keyword>
<evidence type="ECO:0000313" key="1">
    <source>
        <dbReference type="EMBL" id="TXK13223.1"/>
    </source>
</evidence>
<accession>A0A5C8I5S1</accession>
<reference evidence="1 2" key="1">
    <citation type="submission" date="2019-08" db="EMBL/GenBank/DDBJ databases">
        <authorList>
            <person name="Dong K."/>
        </authorList>
    </citation>
    <scope>NUCLEOTIDE SEQUENCE [LARGE SCALE GENOMIC DNA]</scope>
    <source>
        <strain evidence="1 2">JCM14558</strain>
    </source>
</reference>
<comment type="caution">
    <text evidence="1">The sequence shown here is derived from an EMBL/GenBank/DDBJ whole genome shotgun (WGS) entry which is preliminary data.</text>
</comment>
<protein>
    <submittedName>
        <fullName evidence="1">Uncharacterized protein</fullName>
    </submittedName>
</protein>
<sequence>MPHRTTRPRGVPMRPIRRGVILGVALALVAGATAANALWSVRAPVAVSATSTGDITVAAVWRDGTPAWSPLFPGRSTAGHVLRITEGGEATTLRWTLRVSLTTASSFAPYVTMQAWVGPCGTGVPIPSAGYTTSSGLTPGQVLDVCVRLTMAANTPASLAGAAVAPVVTVAALQRGM</sequence>
<dbReference type="EMBL" id="VRSV01000001">
    <property type="protein sequence ID" value="TXK13223.1"/>
    <property type="molecule type" value="Genomic_DNA"/>
</dbReference>
<organism evidence="1 2">
    <name type="scientific">Microbacterium hatanonis</name>
    <dbReference type="NCBI Taxonomy" id="404366"/>
    <lineage>
        <taxon>Bacteria</taxon>
        <taxon>Bacillati</taxon>
        <taxon>Actinomycetota</taxon>
        <taxon>Actinomycetes</taxon>
        <taxon>Micrococcales</taxon>
        <taxon>Microbacteriaceae</taxon>
        <taxon>Microbacterium</taxon>
    </lineage>
</organism>
<proteinExistence type="predicted"/>